<reference evidence="6 7" key="1">
    <citation type="submission" date="2018-05" db="EMBL/GenBank/DDBJ databases">
        <title>Brumimicrobium oceani sp. nov., isolated from coastal sediment.</title>
        <authorList>
            <person name="Kou Y."/>
        </authorList>
    </citation>
    <scope>NUCLEOTIDE SEQUENCE [LARGE SCALE GENOMIC DNA]</scope>
    <source>
        <strain evidence="6 7">C305</strain>
    </source>
</reference>
<keyword evidence="3" id="KW-0479">Metal-binding</keyword>
<dbReference type="EMBL" id="QFRJ01000005">
    <property type="protein sequence ID" value="PWH85652.1"/>
    <property type="molecule type" value="Genomic_DNA"/>
</dbReference>
<dbReference type="GO" id="GO:0046872">
    <property type="term" value="F:metal ion binding"/>
    <property type="evidence" value="ECO:0007669"/>
    <property type="project" value="UniProtKB-KW"/>
</dbReference>
<dbReference type="InterPro" id="IPR036249">
    <property type="entry name" value="Thioredoxin-like_sf"/>
</dbReference>
<evidence type="ECO:0000313" key="6">
    <source>
        <dbReference type="EMBL" id="PWH85652.1"/>
    </source>
</evidence>
<protein>
    <submittedName>
        <fullName evidence="6">SCO family protein</fullName>
    </submittedName>
</protein>
<feature type="binding site" evidence="3">
    <location>
        <position position="88"/>
    </location>
    <ligand>
        <name>Cu cation</name>
        <dbReference type="ChEBI" id="CHEBI:23378"/>
    </ligand>
</feature>
<evidence type="ECO:0000256" key="1">
    <source>
        <dbReference type="ARBA" id="ARBA00010996"/>
    </source>
</evidence>
<dbReference type="PANTHER" id="PTHR12151:SF25">
    <property type="entry name" value="LINALOOL DEHYDRATASE_ISOMERASE DOMAIN-CONTAINING PROTEIN"/>
    <property type="match status" value="1"/>
</dbReference>
<gene>
    <name evidence="6" type="ORF">DIT68_08435</name>
</gene>
<dbReference type="CDD" id="cd02968">
    <property type="entry name" value="SCO"/>
    <property type="match status" value="1"/>
</dbReference>
<dbReference type="InterPro" id="IPR013766">
    <property type="entry name" value="Thioredoxin_domain"/>
</dbReference>
<dbReference type="OrthoDB" id="9811998at2"/>
<comment type="caution">
    <text evidence="6">The sequence shown here is derived from an EMBL/GenBank/DDBJ whole genome shotgun (WGS) entry which is preliminary data.</text>
</comment>
<proteinExistence type="inferred from homology"/>
<dbReference type="PANTHER" id="PTHR12151">
    <property type="entry name" value="ELECTRON TRANSPORT PROTIN SCO1/SENC FAMILY MEMBER"/>
    <property type="match status" value="1"/>
</dbReference>
<dbReference type="Pfam" id="PF02630">
    <property type="entry name" value="SCO1-SenC"/>
    <property type="match status" value="1"/>
</dbReference>
<feature type="domain" description="Thioredoxin" evidence="5">
    <location>
        <begin position="50"/>
        <end position="218"/>
    </location>
</feature>
<dbReference type="AlphaFoldDB" id="A0A2U2XCY7"/>
<name>A0A2U2XCY7_9FLAO</name>
<evidence type="ECO:0000259" key="5">
    <source>
        <dbReference type="PROSITE" id="PS51352"/>
    </source>
</evidence>
<evidence type="ECO:0000256" key="4">
    <source>
        <dbReference type="PIRSR" id="PIRSR603782-2"/>
    </source>
</evidence>
<keyword evidence="4" id="KW-1015">Disulfide bond</keyword>
<keyword evidence="2 3" id="KW-0186">Copper</keyword>
<dbReference type="SUPFAM" id="SSF52833">
    <property type="entry name" value="Thioredoxin-like"/>
    <property type="match status" value="1"/>
</dbReference>
<evidence type="ECO:0000256" key="3">
    <source>
        <dbReference type="PIRSR" id="PIRSR603782-1"/>
    </source>
</evidence>
<dbReference type="RefSeq" id="WP_109359357.1">
    <property type="nucleotide sequence ID" value="NZ_QFRJ01000005.1"/>
</dbReference>
<evidence type="ECO:0000256" key="2">
    <source>
        <dbReference type="ARBA" id="ARBA00023008"/>
    </source>
</evidence>
<organism evidence="6 7">
    <name type="scientific">Brumimicrobium oceani</name>
    <dbReference type="NCBI Taxonomy" id="2100725"/>
    <lineage>
        <taxon>Bacteria</taxon>
        <taxon>Pseudomonadati</taxon>
        <taxon>Bacteroidota</taxon>
        <taxon>Flavobacteriia</taxon>
        <taxon>Flavobacteriales</taxon>
        <taxon>Crocinitomicaceae</taxon>
        <taxon>Brumimicrobium</taxon>
    </lineage>
</organism>
<sequence length="220" mass="24962">MRVLLTFIVLVIGVFTAYYMNKTSLEKKQLPVIQPRDVNSEMVDPELVNMGIGHRIGKFSLTNQNGGTITLDDVEGKIFVAEYFFTTCLTICPVMTEEMSRIQQKFKGNENLKILSFTVDPEVDDVSVMKAYAEKHNAEDGQWHFLTGKKEDLYSLARNSFFVLKPAEARNLGDAGSDFIHTNNFVLVDEELRIRGYYDGTSSEEVDILMEDIALLLNKK</sequence>
<feature type="binding site" evidence="3">
    <location>
        <position position="92"/>
    </location>
    <ligand>
        <name>Cu cation</name>
        <dbReference type="ChEBI" id="CHEBI:23378"/>
    </ligand>
</feature>
<reference evidence="6 7" key="2">
    <citation type="submission" date="2018-05" db="EMBL/GenBank/DDBJ databases">
        <authorList>
            <person name="Lanie J.A."/>
            <person name="Ng W.-L."/>
            <person name="Kazmierczak K.M."/>
            <person name="Andrzejewski T.M."/>
            <person name="Davidsen T.M."/>
            <person name="Wayne K.J."/>
            <person name="Tettelin H."/>
            <person name="Glass J.I."/>
            <person name="Rusch D."/>
            <person name="Podicherti R."/>
            <person name="Tsui H.-C.T."/>
            <person name="Winkler M.E."/>
        </authorList>
    </citation>
    <scope>NUCLEOTIDE SEQUENCE [LARGE SCALE GENOMIC DNA]</scope>
    <source>
        <strain evidence="6 7">C305</strain>
    </source>
</reference>
<dbReference type="InterPro" id="IPR003782">
    <property type="entry name" value="SCO1/SenC"/>
</dbReference>
<dbReference type="Proteomes" id="UP000245370">
    <property type="component" value="Unassembled WGS sequence"/>
</dbReference>
<feature type="binding site" evidence="3">
    <location>
        <position position="181"/>
    </location>
    <ligand>
        <name>Cu cation</name>
        <dbReference type="ChEBI" id="CHEBI:23378"/>
    </ligand>
</feature>
<feature type="disulfide bond" description="Redox-active" evidence="4">
    <location>
        <begin position="88"/>
        <end position="92"/>
    </location>
</feature>
<keyword evidence="7" id="KW-1185">Reference proteome</keyword>
<evidence type="ECO:0000313" key="7">
    <source>
        <dbReference type="Proteomes" id="UP000245370"/>
    </source>
</evidence>
<dbReference type="Gene3D" id="3.40.30.10">
    <property type="entry name" value="Glutaredoxin"/>
    <property type="match status" value="1"/>
</dbReference>
<accession>A0A2U2XCY7</accession>
<comment type="similarity">
    <text evidence="1">Belongs to the SCO1/2 family.</text>
</comment>
<dbReference type="PROSITE" id="PS51352">
    <property type="entry name" value="THIOREDOXIN_2"/>
    <property type="match status" value="1"/>
</dbReference>